<evidence type="ECO:0000313" key="3">
    <source>
        <dbReference type="Proteomes" id="UP000001307"/>
    </source>
</evidence>
<reference evidence="2" key="1">
    <citation type="journal article" date="2010" name="Science">
        <title>Plasticity of animal genome architecture unmasked by rapid evolution of a pelagic tunicate.</title>
        <authorList>
            <person name="Denoeud F."/>
            <person name="Henriet S."/>
            <person name="Mungpakdee S."/>
            <person name="Aury J.M."/>
            <person name="Da Silva C."/>
            <person name="Brinkmann H."/>
            <person name="Mikhaleva J."/>
            <person name="Olsen L.C."/>
            <person name="Jubin C."/>
            <person name="Canestro C."/>
            <person name="Bouquet J.M."/>
            <person name="Danks G."/>
            <person name="Poulain J."/>
            <person name="Campsteijn C."/>
            <person name="Adamski M."/>
            <person name="Cross I."/>
            <person name="Yadetie F."/>
            <person name="Muffato M."/>
            <person name="Louis A."/>
            <person name="Butcher S."/>
            <person name="Tsagkogeorga G."/>
            <person name="Konrad A."/>
            <person name="Singh S."/>
            <person name="Jensen M.F."/>
            <person name="Cong E.H."/>
            <person name="Eikeseth-Otteraa H."/>
            <person name="Noel B."/>
            <person name="Anthouard V."/>
            <person name="Porcel B.M."/>
            <person name="Kachouri-Lafond R."/>
            <person name="Nishino A."/>
            <person name="Ugolini M."/>
            <person name="Chourrout P."/>
            <person name="Nishida H."/>
            <person name="Aasland R."/>
            <person name="Huzurbazar S."/>
            <person name="Westhof E."/>
            <person name="Delsuc F."/>
            <person name="Lehrach H."/>
            <person name="Reinhardt R."/>
            <person name="Weissenbach J."/>
            <person name="Roy S.W."/>
            <person name="Artiguenave F."/>
            <person name="Postlethwait J.H."/>
            <person name="Manak J.R."/>
            <person name="Thompson E.M."/>
            <person name="Jaillon O."/>
            <person name="Du Pasquier L."/>
            <person name="Boudinot P."/>
            <person name="Liberles D.A."/>
            <person name="Volff J.N."/>
            <person name="Philippe H."/>
            <person name="Lenhard B."/>
            <person name="Roest Crollius H."/>
            <person name="Wincker P."/>
            <person name="Chourrout D."/>
        </authorList>
    </citation>
    <scope>NUCLEOTIDE SEQUENCE [LARGE SCALE GENOMIC DNA]</scope>
</reference>
<dbReference type="AlphaFoldDB" id="E4XVU9"/>
<evidence type="ECO:0000256" key="1">
    <source>
        <dbReference type="SAM" id="MobiDB-lite"/>
    </source>
</evidence>
<dbReference type="Proteomes" id="UP000001307">
    <property type="component" value="Unassembled WGS sequence"/>
</dbReference>
<feature type="region of interest" description="Disordered" evidence="1">
    <location>
        <begin position="1"/>
        <end position="20"/>
    </location>
</feature>
<dbReference type="PANTHER" id="PTHR21580">
    <property type="entry name" value="SHIPPO-1-RELATED"/>
    <property type="match status" value="1"/>
</dbReference>
<dbReference type="InParanoid" id="E4XVU9"/>
<dbReference type="EMBL" id="FN653223">
    <property type="protein sequence ID" value="CBY13817.1"/>
    <property type="molecule type" value="Genomic_DNA"/>
</dbReference>
<dbReference type="OrthoDB" id="429991at2759"/>
<evidence type="ECO:0000313" key="2">
    <source>
        <dbReference type="EMBL" id="CBY13817.1"/>
    </source>
</evidence>
<proteinExistence type="predicted"/>
<feature type="compositionally biased region" description="Polar residues" evidence="1">
    <location>
        <begin position="1"/>
        <end position="14"/>
    </location>
</feature>
<organism evidence="2">
    <name type="scientific">Oikopleura dioica</name>
    <name type="common">Tunicate</name>
    <dbReference type="NCBI Taxonomy" id="34765"/>
    <lineage>
        <taxon>Eukaryota</taxon>
        <taxon>Metazoa</taxon>
        <taxon>Chordata</taxon>
        <taxon>Tunicata</taxon>
        <taxon>Appendicularia</taxon>
        <taxon>Copelata</taxon>
        <taxon>Oikopleuridae</taxon>
        <taxon>Oikopleura</taxon>
    </lineage>
</organism>
<gene>
    <name evidence="2" type="ORF">GSOID_T00006751001</name>
</gene>
<name>E4XVU9_OIKDI</name>
<accession>E4XVU9</accession>
<keyword evidence="3" id="KW-1185">Reference proteome</keyword>
<feature type="compositionally biased region" description="Polar residues" evidence="1">
    <location>
        <begin position="113"/>
        <end position="123"/>
    </location>
</feature>
<sequence length="203" mass="22456">MGAALNRNTNQSFPGPSHYRVDVQLTRVGKDGTPKYSIAARAKSRKSEITPGAGAYNTENIWPQGETRRPAYSMASRTRYTQKEKVPGPNQYSLPKLIGPDIRDSKKKGGPSYSMSTRLSLGSFSEDLARTPGPARYGAPSNDSFLKRNPQYTLQGRSKLPSDKTRKPGPGSHSPEKVTATRRSAPSFHFGRRHSDYTRILMI</sequence>
<protein>
    <submittedName>
        <fullName evidence="2">Uncharacterized protein</fullName>
    </submittedName>
</protein>
<feature type="region of interest" description="Disordered" evidence="1">
    <location>
        <begin position="40"/>
        <end position="191"/>
    </location>
</feature>
<dbReference type="InterPro" id="IPR051291">
    <property type="entry name" value="CIMAP"/>
</dbReference>
<dbReference type="GO" id="GO:0005856">
    <property type="term" value="C:cytoskeleton"/>
    <property type="evidence" value="ECO:0007669"/>
    <property type="project" value="TreeGrafter"/>
</dbReference>
<dbReference type="Pfam" id="PF07004">
    <property type="entry name" value="SHIPPO-rpt"/>
    <property type="match status" value="5"/>
</dbReference>
<dbReference type="InterPro" id="IPR010736">
    <property type="entry name" value="SHIPPO-rpt"/>
</dbReference>
<dbReference type="PANTHER" id="PTHR21580:SF57">
    <property type="entry name" value="OUTER DENSE FIBER OF SPERM TAILS 3-LIKE 2-RELATED"/>
    <property type="match status" value="1"/>
</dbReference>